<gene>
    <name evidence="1" type="ORF">HYFRA_00000022</name>
</gene>
<dbReference type="Proteomes" id="UP000696280">
    <property type="component" value="Unassembled WGS sequence"/>
</dbReference>
<dbReference type="EMBL" id="CAJVRL010000081">
    <property type="protein sequence ID" value="CAG8957687.1"/>
    <property type="molecule type" value="Genomic_DNA"/>
</dbReference>
<reference evidence="1" key="1">
    <citation type="submission" date="2021-07" db="EMBL/GenBank/DDBJ databases">
        <authorList>
            <person name="Durling M."/>
        </authorList>
    </citation>
    <scope>NUCLEOTIDE SEQUENCE</scope>
</reference>
<evidence type="ECO:0000313" key="1">
    <source>
        <dbReference type="EMBL" id="CAG8957687.1"/>
    </source>
</evidence>
<proteinExistence type="predicted"/>
<organism evidence="1 2">
    <name type="scientific">Hymenoscyphus fraxineus</name>
    <dbReference type="NCBI Taxonomy" id="746836"/>
    <lineage>
        <taxon>Eukaryota</taxon>
        <taxon>Fungi</taxon>
        <taxon>Dikarya</taxon>
        <taxon>Ascomycota</taxon>
        <taxon>Pezizomycotina</taxon>
        <taxon>Leotiomycetes</taxon>
        <taxon>Helotiales</taxon>
        <taxon>Helotiaceae</taxon>
        <taxon>Hymenoscyphus</taxon>
    </lineage>
</organism>
<protein>
    <submittedName>
        <fullName evidence="1">Uncharacterized protein</fullName>
    </submittedName>
</protein>
<sequence>MKKSCWRVEEIARPGTVATHLHPTIINPQGSGNSPIYQARPQLLEALRMIHDAGHLQYRLPAGSWVSGRLWILFDQDEVEVYSFNMNLAQEAADGPDDSPTSHERKL</sequence>
<evidence type="ECO:0000313" key="2">
    <source>
        <dbReference type="Proteomes" id="UP000696280"/>
    </source>
</evidence>
<name>A0A9N9L646_9HELO</name>
<comment type="caution">
    <text evidence="1">The sequence shown here is derived from an EMBL/GenBank/DDBJ whole genome shotgun (WGS) entry which is preliminary data.</text>
</comment>
<keyword evidence="2" id="KW-1185">Reference proteome</keyword>
<accession>A0A9N9L646</accession>
<dbReference type="AlphaFoldDB" id="A0A9N9L646"/>